<dbReference type="GO" id="GO:0030245">
    <property type="term" value="P:cellulose catabolic process"/>
    <property type="evidence" value="ECO:0007669"/>
    <property type="project" value="UniProtKB-UniRule"/>
</dbReference>
<comment type="catalytic activity">
    <reaction evidence="10">
        <text>[(1-&gt;4)-beta-D-glucosyl]n+m + reduced acceptor + O2 = 4-dehydro-beta-D-glucosyl-[(1-&gt;4)-beta-D-glucosyl]n-1 + [(1-&gt;4)-beta-D-glucosyl]m + acceptor + H2O.</text>
        <dbReference type="EC" id="1.14.99.56"/>
    </reaction>
</comment>
<dbReference type="GO" id="GO:0004497">
    <property type="term" value="F:monooxygenase activity"/>
    <property type="evidence" value="ECO:0007669"/>
    <property type="project" value="UniProtKB-KW"/>
</dbReference>
<evidence type="ECO:0000313" key="13">
    <source>
        <dbReference type="EMBL" id="KIO33559.1"/>
    </source>
</evidence>
<feature type="non-terminal residue" evidence="13">
    <location>
        <position position="1"/>
    </location>
</feature>
<dbReference type="Gene3D" id="2.70.50.70">
    <property type="match status" value="1"/>
</dbReference>
<feature type="domain" description="Auxiliary Activity family 9 catalytic" evidence="12">
    <location>
        <begin position="14"/>
        <end position="175"/>
    </location>
</feature>
<evidence type="ECO:0000256" key="11">
    <source>
        <dbReference type="SAM" id="MobiDB-lite"/>
    </source>
</evidence>
<reference evidence="13 14" key="1">
    <citation type="submission" date="2014-04" db="EMBL/GenBank/DDBJ databases">
        <authorList>
            <consortium name="DOE Joint Genome Institute"/>
            <person name="Kuo A."/>
            <person name="Girlanda M."/>
            <person name="Perotto S."/>
            <person name="Kohler A."/>
            <person name="Nagy L.G."/>
            <person name="Floudas D."/>
            <person name="Copeland A."/>
            <person name="Barry K.W."/>
            <person name="Cichocki N."/>
            <person name="Veneault-Fourrey C."/>
            <person name="LaButti K."/>
            <person name="Lindquist E.A."/>
            <person name="Lipzen A."/>
            <person name="Lundell T."/>
            <person name="Morin E."/>
            <person name="Murat C."/>
            <person name="Sun H."/>
            <person name="Tunlid A."/>
            <person name="Henrissat B."/>
            <person name="Grigoriev I.V."/>
            <person name="Hibbett D.S."/>
            <person name="Martin F."/>
            <person name="Nordberg H.P."/>
            <person name="Cantor M.N."/>
            <person name="Hua S.X."/>
        </authorList>
    </citation>
    <scope>NUCLEOTIDE SEQUENCE [LARGE SCALE GENOMIC DNA]</scope>
    <source>
        <strain evidence="13 14">MUT 4182</strain>
    </source>
</reference>
<keyword evidence="5" id="KW-0186">Copper</keyword>
<dbReference type="GO" id="GO:0008810">
    <property type="term" value="F:cellulase activity"/>
    <property type="evidence" value="ECO:0007669"/>
    <property type="project" value="UniProtKB-UniRule"/>
</dbReference>
<dbReference type="InterPro" id="IPR049892">
    <property type="entry name" value="AA9"/>
</dbReference>
<dbReference type="GO" id="GO:0030248">
    <property type="term" value="F:cellulose binding"/>
    <property type="evidence" value="ECO:0007669"/>
    <property type="project" value="UniProtKB-UniRule"/>
</dbReference>
<keyword evidence="14" id="KW-1185">Reference proteome</keyword>
<keyword evidence="10" id="KW-0964">Secreted</keyword>
<keyword evidence="8 10" id="KW-0119">Carbohydrate metabolism</keyword>
<reference evidence="14" key="2">
    <citation type="submission" date="2015-01" db="EMBL/GenBank/DDBJ databases">
        <title>Evolutionary Origins and Diversification of the Mycorrhizal Mutualists.</title>
        <authorList>
            <consortium name="DOE Joint Genome Institute"/>
            <consortium name="Mycorrhizal Genomics Consortium"/>
            <person name="Kohler A."/>
            <person name="Kuo A."/>
            <person name="Nagy L.G."/>
            <person name="Floudas D."/>
            <person name="Copeland A."/>
            <person name="Barry K.W."/>
            <person name="Cichocki N."/>
            <person name="Veneault-Fourrey C."/>
            <person name="LaButti K."/>
            <person name="Lindquist E.A."/>
            <person name="Lipzen A."/>
            <person name="Lundell T."/>
            <person name="Morin E."/>
            <person name="Murat C."/>
            <person name="Riley R."/>
            <person name="Ohm R."/>
            <person name="Sun H."/>
            <person name="Tunlid A."/>
            <person name="Henrissat B."/>
            <person name="Grigoriev I.V."/>
            <person name="Hibbett D.S."/>
            <person name="Martin F."/>
        </authorList>
    </citation>
    <scope>NUCLEOTIDE SEQUENCE [LARGE SCALE GENOMIC DNA]</scope>
    <source>
        <strain evidence="14">MUT 4182</strain>
    </source>
</reference>
<dbReference type="EC" id="1.14.99.56" evidence="10"/>
<evidence type="ECO:0000259" key="12">
    <source>
        <dbReference type="Pfam" id="PF03443"/>
    </source>
</evidence>
<evidence type="ECO:0000313" key="14">
    <source>
        <dbReference type="Proteomes" id="UP000054248"/>
    </source>
</evidence>
<dbReference type="Proteomes" id="UP000054248">
    <property type="component" value="Unassembled WGS sequence"/>
</dbReference>
<evidence type="ECO:0000256" key="2">
    <source>
        <dbReference type="ARBA" id="ARBA00022729"/>
    </source>
</evidence>
<accession>A0A0C3QX40</accession>
<evidence type="ECO:0000256" key="1">
    <source>
        <dbReference type="ARBA" id="ARBA00022723"/>
    </source>
</evidence>
<dbReference type="EMBL" id="KN822947">
    <property type="protein sequence ID" value="KIO33559.1"/>
    <property type="molecule type" value="Genomic_DNA"/>
</dbReference>
<dbReference type="GO" id="GO:0046872">
    <property type="term" value="F:metal ion binding"/>
    <property type="evidence" value="ECO:0007669"/>
    <property type="project" value="UniProtKB-KW"/>
</dbReference>
<evidence type="ECO:0000256" key="8">
    <source>
        <dbReference type="ARBA" id="ARBA00023277"/>
    </source>
</evidence>
<dbReference type="CDD" id="cd21175">
    <property type="entry name" value="LPMO_AA9"/>
    <property type="match status" value="1"/>
</dbReference>
<dbReference type="GO" id="GO:0005576">
    <property type="term" value="C:extracellular region"/>
    <property type="evidence" value="ECO:0007669"/>
    <property type="project" value="UniProtKB-SubCell"/>
</dbReference>
<evidence type="ECO:0000256" key="9">
    <source>
        <dbReference type="ARBA" id="ARBA00023326"/>
    </source>
</evidence>
<proteinExistence type="predicted"/>
<dbReference type="STRING" id="1051891.A0A0C3QX40"/>
<evidence type="ECO:0000256" key="3">
    <source>
        <dbReference type="ARBA" id="ARBA00023001"/>
    </source>
</evidence>
<feature type="compositionally biased region" description="Low complexity" evidence="11">
    <location>
        <begin position="186"/>
        <end position="236"/>
    </location>
</feature>
<dbReference type="Pfam" id="PF03443">
    <property type="entry name" value="AA9"/>
    <property type="match status" value="1"/>
</dbReference>
<comment type="function">
    <text evidence="10">Lytic polysaccharide monooxygenase (LMPO) that depolymerizes crystalline and amorphous polysaccharides via the oxidation of scissile alpha- or beta-(1-4)-glycosidic bonds, yielding C1 and/or C4 oxidation products. Catalysis by LPMOs requires the reduction of the active-site copper from Cu(II) to Cu(I) by a reducing agent and H(2)O(2) or O(2) as a cosubstrate.</text>
</comment>
<keyword evidence="1" id="KW-0479">Metal-binding</keyword>
<evidence type="ECO:0000256" key="10">
    <source>
        <dbReference type="RuleBase" id="RU368122"/>
    </source>
</evidence>
<dbReference type="PANTHER" id="PTHR33353:SF18">
    <property type="entry name" value="ENDOGLUCANASE II"/>
    <property type="match status" value="1"/>
</dbReference>
<evidence type="ECO:0000256" key="6">
    <source>
        <dbReference type="ARBA" id="ARBA00023033"/>
    </source>
</evidence>
<comment type="subcellular location">
    <subcellularLocation>
        <location evidence="10">Secreted</location>
    </subcellularLocation>
</comment>
<comment type="domain">
    <text evidence="10">Has a modular structure: an endo-beta-1,4-glucanase catalytic module at the N-terminus, a linker rich in serines and threonines, and a C-terminal carbohydrate-binding module (CBM).</text>
</comment>
<organism evidence="13 14">
    <name type="scientific">Tulasnella calospora MUT 4182</name>
    <dbReference type="NCBI Taxonomy" id="1051891"/>
    <lineage>
        <taxon>Eukaryota</taxon>
        <taxon>Fungi</taxon>
        <taxon>Dikarya</taxon>
        <taxon>Basidiomycota</taxon>
        <taxon>Agaricomycotina</taxon>
        <taxon>Agaricomycetes</taxon>
        <taxon>Cantharellales</taxon>
        <taxon>Tulasnellaceae</taxon>
        <taxon>Tulasnella</taxon>
    </lineage>
</organism>
<keyword evidence="13" id="KW-0378">Hydrolase</keyword>
<evidence type="ECO:0000256" key="4">
    <source>
        <dbReference type="ARBA" id="ARBA00023002"/>
    </source>
</evidence>
<dbReference type="HOGENOM" id="CLU_031730_0_3_1"/>
<sequence>GPNPLVTPYPTDIIDIPAGSKAAIQYNNVLQPNGYDPTNAADPVDPSHKGPVMIYMAKVPSALQTDVTGLGWFKVFEDGYDGTNWGVDRMVANHGVVTFTVPACIPSGNYFLRAEMIALHPASSYPGAQFYVGCAQINVVGGGSTQPATVSLPGAYHGTDPGITINIYYPPVTNYTIPGPRPFTCSGSSGSTTKTSTTSTTSKTSTTTTTTTTTRASTTTSTTTTKTSSTATSTTSAAGGYASQYAQCGGS</sequence>
<keyword evidence="2" id="KW-0732">Signal</keyword>
<evidence type="ECO:0000256" key="5">
    <source>
        <dbReference type="ARBA" id="ARBA00023008"/>
    </source>
</evidence>
<keyword evidence="3 10" id="KW-0136">Cellulose degradation</keyword>
<keyword evidence="9 10" id="KW-0624">Polysaccharide degradation</keyword>
<dbReference type="PANTHER" id="PTHR33353">
    <property type="entry name" value="PUTATIVE (AFU_ORTHOLOGUE AFUA_1G12560)-RELATED"/>
    <property type="match status" value="1"/>
</dbReference>
<dbReference type="OrthoDB" id="2525337at2759"/>
<feature type="region of interest" description="Disordered" evidence="11">
    <location>
        <begin position="183"/>
        <end position="236"/>
    </location>
</feature>
<name>A0A0C3QX40_9AGAM</name>
<keyword evidence="7 10" id="KW-1015">Disulfide bond</keyword>
<keyword evidence="4" id="KW-0560">Oxidoreductase</keyword>
<protein>
    <recommendedName>
        <fullName evidence="10">AA9 family lytic polysaccharide monooxygenase</fullName>
        <ecNumber evidence="10">1.14.99.56</ecNumber>
    </recommendedName>
    <alternativeName>
        <fullName evidence="10">Endo-beta-1,4-glucanase</fullName>
    </alternativeName>
    <alternativeName>
        <fullName evidence="10">Glycosyl hydrolase 61 family protein</fullName>
    </alternativeName>
</protein>
<dbReference type="AlphaFoldDB" id="A0A0C3QX40"/>
<dbReference type="InterPro" id="IPR005103">
    <property type="entry name" value="AA9_LPMO"/>
</dbReference>
<evidence type="ECO:0000256" key="7">
    <source>
        <dbReference type="ARBA" id="ARBA00023157"/>
    </source>
</evidence>
<keyword evidence="6" id="KW-0503">Monooxygenase</keyword>
<gene>
    <name evidence="13" type="ORF">M407DRAFT_65286</name>
</gene>